<dbReference type="Proteomes" id="UP000619457">
    <property type="component" value="Unassembled WGS sequence"/>
</dbReference>
<keyword evidence="3" id="KW-0547">Nucleotide-binding</keyword>
<evidence type="ECO:0000313" key="9">
    <source>
        <dbReference type="Proteomes" id="UP000619457"/>
    </source>
</evidence>
<reference evidence="8" key="2">
    <citation type="submission" date="2020-09" db="EMBL/GenBank/DDBJ databases">
        <authorList>
            <person name="Sun Q."/>
            <person name="Kim S."/>
        </authorList>
    </citation>
    <scope>NUCLEOTIDE SEQUENCE</scope>
    <source>
        <strain evidence="8">KCTC 12368</strain>
    </source>
</reference>
<name>A0A918UWQ5_9BACT</name>
<evidence type="ECO:0000256" key="5">
    <source>
        <dbReference type="ARBA" id="ARBA00022840"/>
    </source>
</evidence>
<dbReference type="GO" id="GO:0005524">
    <property type="term" value="F:ATP binding"/>
    <property type="evidence" value="ECO:0007669"/>
    <property type="project" value="UniProtKB-KW"/>
</dbReference>
<dbReference type="Gene3D" id="3.40.1190.20">
    <property type="match status" value="1"/>
</dbReference>
<evidence type="ECO:0000313" key="8">
    <source>
        <dbReference type="EMBL" id="GGZ41144.1"/>
    </source>
</evidence>
<organism evidence="8 9">
    <name type="scientific">Echinicola pacifica</name>
    <dbReference type="NCBI Taxonomy" id="346377"/>
    <lineage>
        <taxon>Bacteria</taxon>
        <taxon>Pseudomonadati</taxon>
        <taxon>Bacteroidota</taxon>
        <taxon>Cytophagia</taxon>
        <taxon>Cytophagales</taxon>
        <taxon>Cyclobacteriaceae</taxon>
        <taxon>Echinicola</taxon>
    </lineage>
</organism>
<gene>
    <name evidence="8" type="primary">lacC</name>
    <name evidence="8" type="ORF">GCM10007049_38100</name>
</gene>
<comment type="caution">
    <text evidence="8">The sequence shown here is derived from an EMBL/GenBank/DDBJ whole genome shotgun (WGS) entry which is preliminary data.</text>
</comment>
<dbReference type="PANTHER" id="PTHR46566">
    <property type="entry name" value="1-PHOSPHOFRUCTOKINASE-RELATED"/>
    <property type="match status" value="1"/>
</dbReference>
<reference evidence="8" key="1">
    <citation type="journal article" date="2014" name="Int. J. Syst. Evol. Microbiol.">
        <title>Complete genome sequence of Corynebacterium casei LMG S-19264T (=DSM 44701T), isolated from a smear-ripened cheese.</title>
        <authorList>
            <consortium name="US DOE Joint Genome Institute (JGI-PGF)"/>
            <person name="Walter F."/>
            <person name="Albersmeier A."/>
            <person name="Kalinowski J."/>
            <person name="Ruckert C."/>
        </authorList>
    </citation>
    <scope>NUCLEOTIDE SEQUENCE</scope>
    <source>
        <strain evidence="8">KCTC 12368</strain>
    </source>
</reference>
<dbReference type="EMBL" id="BMWX01000010">
    <property type="protein sequence ID" value="GGZ41144.1"/>
    <property type="molecule type" value="Genomic_DNA"/>
</dbReference>
<dbReference type="GO" id="GO:0005829">
    <property type="term" value="C:cytosol"/>
    <property type="evidence" value="ECO:0007669"/>
    <property type="project" value="TreeGrafter"/>
</dbReference>
<dbReference type="Pfam" id="PF00294">
    <property type="entry name" value="PfkB"/>
    <property type="match status" value="1"/>
</dbReference>
<proteinExistence type="inferred from homology"/>
<keyword evidence="9" id="KW-1185">Reference proteome</keyword>
<dbReference type="SUPFAM" id="SSF53613">
    <property type="entry name" value="Ribokinase-like"/>
    <property type="match status" value="1"/>
</dbReference>
<comment type="similarity">
    <text evidence="1">Belongs to the carbohydrate kinase PfkB family.</text>
</comment>
<dbReference type="InterPro" id="IPR011611">
    <property type="entry name" value="PfkB_dom"/>
</dbReference>
<keyword evidence="4 8" id="KW-0418">Kinase</keyword>
<keyword evidence="2 6" id="KW-0808">Transferase</keyword>
<dbReference type="InterPro" id="IPR017583">
    <property type="entry name" value="Tagatose/fructose_Pkinase"/>
</dbReference>
<accession>A0A918UWQ5</accession>
<keyword evidence="5" id="KW-0067">ATP-binding</keyword>
<protein>
    <submittedName>
        <fullName evidence="8">Tagatose-6-phosphate kinase</fullName>
    </submittedName>
</protein>
<dbReference type="PANTHER" id="PTHR46566:SF2">
    <property type="entry name" value="ATP-DEPENDENT 6-PHOSPHOFRUCTOKINASE ISOZYME 2"/>
    <property type="match status" value="1"/>
</dbReference>
<dbReference type="RefSeq" id="WP_018473654.1">
    <property type="nucleotide sequence ID" value="NZ_BMWX01000010.1"/>
</dbReference>
<sequence>MVISVCPNLSVDTYASLDSMELGKVNRMNSVQEFPGGKGTHVALAIAEFAGESSLLAFWGGATGQWMRQACEAYGVSTAGPVLAANNRKSYTFISANPSLHHTELLEPGPSISKSEFDQLIADILKSQSQGDVVVISGSWPKDSPENAYQLAVAASADAGGKVIVDCSGKHLSKALESKVFGMHLNAHEAEDICGSGEVEKVMGKLSTKVDLIAYTKGAEGLYLSYLGKIFHARLHLDEVISTVGCGDCLTAGIAYALDRGLSVAEIARYGVAFGAANCLRPELGMLHKSDVQKLLPMVEINELKYA</sequence>
<evidence type="ECO:0000256" key="2">
    <source>
        <dbReference type="ARBA" id="ARBA00022679"/>
    </source>
</evidence>
<dbReference type="InterPro" id="IPR029056">
    <property type="entry name" value="Ribokinase-like"/>
</dbReference>
<dbReference type="PIRSF" id="PIRSF000535">
    <property type="entry name" value="1PFK/6PFK/LacC"/>
    <property type="match status" value="1"/>
</dbReference>
<evidence type="ECO:0000256" key="4">
    <source>
        <dbReference type="ARBA" id="ARBA00022777"/>
    </source>
</evidence>
<dbReference type="AlphaFoldDB" id="A0A918UWQ5"/>
<evidence type="ECO:0000259" key="7">
    <source>
        <dbReference type="Pfam" id="PF00294"/>
    </source>
</evidence>
<dbReference type="GO" id="GO:0008443">
    <property type="term" value="F:phosphofructokinase activity"/>
    <property type="evidence" value="ECO:0007669"/>
    <property type="project" value="TreeGrafter"/>
</dbReference>
<evidence type="ECO:0000256" key="3">
    <source>
        <dbReference type="ARBA" id="ARBA00022741"/>
    </source>
</evidence>
<feature type="domain" description="Carbohydrate kinase PfkB" evidence="7">
    <location>
        <begin position="21"/>
        <end position="282"/>
    </location>
</feature>
<evidence type="ECO:0000256" key="6">
    <source>
        <dbReference type="PIRNR" id="PIRNR000535"/>
    </source>
</evidence>
<evidence type="ECO:0000256" key="1">
    <source>
        <dbReference type="ARBA" id="ARBA00010688"/>
    </source>
</evidence>